<evidence type="ECO:0000313" key="2">
    <source>
        <dbReference type="Proteomes" id="UP000886520"/>
    </source>
</evidence>
<sequence length="245" mass="27611">MSSTRRQKHHDRFQAAVLRYVFPPPSPSSESHQVCMQNAFLNEETPKLVQEVNFQGQSPRRTEPAIEEIHTDNEEVEVGTVLLSRAQRKRVKVKKLKATQLNVVPTKRFVGPLLPDISNKGRPESDDWNSADCLLQEDFDLEKGRILQSSRRDQEFEEMHTPDLLGTITGEDSVKTMTEAAVSSLFEAGEGKNVKDVGEGELLSRAKRRRLAKKKFHDSSSRCPTAGSLFTAEMKGEDIIIKPIL</sequence>
<dbReference type="AlphaFoldDB" id="A0A9D4Z600"/>
<keyword evidence="2" id="KW-1185">Reference proteome</keyword>
<gene>
    <name evidence="1" type="ORF">GOP47_0023521</name>
</gene>
<dbReference type="OrthoDB" id="1976322at2759"/>
<dbReference type="EMBL" id="JABFUD020000023">
    <property type="protein sequence ID" value="KAI5061016.1"/>
    <property type="molecule type" value="Genomic_DNA"/>
</dbReference>
<dbReference type="Proteomes" id="UP000886520">
    <property type="component" value="Chromosome 23"/>
</dbReference>
<reference evidence="1" key="1">
    <citation type="submission" date="2021-01" db="EMBL/GenBank/DDBJ databases">
        <title>Adiantum capillus-veneris genome.</title>
        <authorList>
            <person name="Fang Y."/>
            <person name="Liao Q."/>
        </authorList>
    </citation>
    <scope>NUCLEOTIDE SEQUENCE</scope>
    <source>
        <strain evidence="1">H3</strain>
        <tissue evidence="1">Leaf</tissue>
    </source>
</reference>
<name>A0A9D4Z600_ADICA</name>
<organism evidence="1 2">
    <name type="scientific">Adiantum capillus-veneris</name>
    <name type="common">Maidenhair fern</name>
    <dbReference type="NCBI Taxonomy" id="13818"/>
    <lineage>
        <taxon>Eukaryota</taxon>
        <taxon>Viridiplantae</taxon>
        <taxon>Streptophyta</taxon>
        <taxon>Embryophyta</taxon>
        <taxon>Tracheophyta</taxon>
        <taxon>Polypodiopsida</taxon>
        <taxon>Polypodiidae</taxon>
        <taxon>Polypodiales</taxon>
        <taxon>Pteridineae</taxon>
        <taxon>Pteridaceae</taxon>
        <taxon>Vittarioideae</taxon>
        <taxon>Adiantum</taxon>
    </lineage>
</organism>
<evidence type="ECO:0000313" key="1">
    <source>
        <dbReference type="EMBL" id="KAI5061016.1"/>
    </source>
</evidence>
<comment type="caution">
    <text evidence="1">The sequence shown here is derived from an EMBL/GenBank/DDBJ whole genome shotgun (WGS) entry which is preliminary data.</text>
</comment>
<proteinExistence type="predicted"/>
<protein>
    <submittedName>
        <fullName evidence="1">Uncharacterized protein</fullName>
    </submittedName>
</protein>
<accession>A0A9D4Z600</accession>